<dbReference type="Gene3D" id="3.40.50.1820">
    <property type="entry name" value="alpha/beta hydrolase"/>
    <property type="match status" value="1"/>
</dbReference>
<dbReference type="SUPFAM" id="SSF47336">
    <property type="entry name" value="ACP-like"/>
    <property type="match status" value="1"/>
</dbReference>
<reference evidence="3 4" key="1">
    <citation type="submission" date="2016-10" db="EMBL/GenBank/DDBJ databases">
        <authorList>
            <person name="de Groot N.N."/>
        </authorList>
    </citation>
    <scope>NUCLEOTIDE SEQUENCE [LARGE SCALE GENOMIC DNA]</scope>
    <source>
        <strain evidence="3 4">CGMCC 4.2023</strain>
    </source>
</reference>
<dbReference type="Gene3D" id="3.40.50.980">
    <property type="match status" value="2"/>
</dbReference>
<dbReference type="SMART" id="SM00824">
    <property type="entry name" value="PKS_TE"/>
    <property type="match status" value="1"/>
</dbReference>
<dbReference type="InterPro" id="IPR009081">
    <property type="entry name" value="PP-bd_ACP"/>
</dbReference>
<dbReference type="GO" id="GO:0043041">
    <property type="term" value="P:amino acid activation for nonribosomal peptide biosynthetic process"/>
    <property type="evidence" value="ECO:0007669"/>
    <property type="project" value="TreeGrafter"/>
</dbReference>
<dbReference type="Pfam" id="PF00550">
    <property type="entry name" value="PP-binding"/>
    <property type="match status" value="1"/>
</dbReference>
<gene>
    <name evidence="3" type="ORF">SAMN05216223_11583</name>
</gene>
<dbReference type="EMBL" id="FNVU01000015">
    <property type="protein sequence ID" value="SEG84485.1"/>
    <property type="molecule type" value="Genomic_DNA"/>
</dbReference>
<sequence length="827" mass="87685">MVGVCLERSVDFVAVVVAVLKAGGAYLPLDVGYPAQRLGAMVEDAAPVVVVTDSAHAGLLDPGAVQLLLLDRMDAEVAQDADGTAPRALPVVHPDNLAVLLFTSGSTGRPKGVCLTHRAIAEMVGQPNYAMLGPADRMAQIASPSFDAAVFETWSALARGGGLVILRQDEVADPDALVAAIADRAVTIAAPTSALVNQKRHHQALAAAPMRFLLFGGESVNAEAVRALLDGGFPGHLVHIYGPTEAAMFATFEVVVRPPGQHKRVPIGRPVRASEPYLLDGRLRPVPADIPAQIVIGGSRLARCYLGSPRSTAERFRPNPFAHRPGERVYHTGDLARFLPDGRLEFLGRMDRQVKVSGVRIEPAEVEAALLALPGVAAVAVRARPAADGRLVLVGYAAREPDAEITSSQVRAALAGSLPAHLVPSAVVVLDRLPLTANGKVDDAALPVPAARGGAGTGRRLEGETQLRIAEVWREVLGTEEVFADDEFFALGGHSLLAFTMLAAVSADFGVDVPIGHLVASPTLADLADLVDVARAQAPDAARGDLRLLRKHPAGPTLVLVHPVGGSVFAYLPLIEALHGTCAVLAFEAVRPTGETVSRLAARYLDELLAARPDGVVVLAGWSMGGVIAQEMAVRWEERDGTRAPVVMIDTENPASEPRPVDRGEARTVFLRDLFSSLGLPSDQLTADLLTASWADVVASMTRARPDDASLRLLTETDLLTRFQLFVWLYEAFHQHTPAPYAGPTHLVRTVGHPSMASPWAELCGTFDVLALPADHYTILRPPIVAAVAARIKDALGHVGSTGDQSLSSDADPDPDPDTERRGEQWR</sequence>
<dbReference type="PANTHER" id="PTHR45527">
    <property type="entry name" value="NONRIBOSOMAL PEPTIDE SYNTHETASE"/>
    <property type="match status" value="1"/>
</dbReference>
<dbReference type="PANTHER" id="PTHR45527:SF1">
    <property type="entry name" value="FATTY ACID SYNTHASE"/>
    <property type="match status" value="1"/>
</dbReference>
<dbReference type="Gene3D" id="3.30.300.30">
    <property type="match status" value="1"/>
</dbReference>
<dbReference type="PROSITE" id="PS50075">
    <property type="entry name" value="CARRIER"/>
    <property type="match status" value="1"/>
</dbReference>
<organism evidence="3 4">
    <name type="scientific">Actinacidiphila yanglinensis</name>
    <dbReference type="NCBI Taxonomy" id="310779"/>
    <lineage>
        <taxon>Bacteria</taxon>
        <taxon>Bacillati</taxon>
        <taxon>Actinomycetota</taxon>
        <taxon>Actinomycetes</taxon>
        <taxon>Kitasatosporales</taxon>
        <taxon>Streptomycetaceae</taxon>
        <taxon>Actinacidiphila</taxon>
    </lineage>
</organism>
<dbReference type="InterPro" id="IPR025110">
    <property type="entry name" value="AMP-bd_C"/>
</dbReference>
<dbReference type="Proteomes" id="UP000236754">
    <property type="component" value="Unassembled WGS sequence"/>
</dbReference>
<dbReference type="Pfam" id="PF00501">
    <property type="entry name" value="AMP-binding"/>
    <property type="match status" value="1"/>
</dbReference>
<dbReference type="InterPro" id="IPR045851">
    <property type="entry name" value="AMP-bd_C_sf"/>
</dbReference>
<dbReference type="InterPro" id="IPR029058">
    <property type="entry name" value="AB_hydrolase_fold"/>
</dbReference>
<dbReference type="PROSITE" id="PS00455">
    <property type="entry name" value="AMP_BINDING"/>
    <property type="match status" value="1"/>
</dbReference>
<accession>A0A1H6DIH4</accession>
<dbReference type="AlphaFoldDB" id="A0A1H6DIH4"/>
<dbReference type="NCBIfam" id="TIGR01733">
    <property type="entry name" value="AA-adenyl-dom"/>
    <property type="match status" value="1"/>
</dbReference>
<feature type="compositionally biased region" description="Basic and acidic residues" evidence="1">
    <location>
        <begin position="818"/>
        <end position="827"/>
    </location>
</feature>
<feature type="region of interest" description="Disordered" evidence="1">
    <location>
        <begin position="800"/>
        <end position="827"/>
    </location>
</feature>
<protein>
    <submittedName>
        <fullName evidence="3">Amino acid adenylation domain-containing protein</fullName>
    </submittedName>
</protein>
<proteinExistence type="predicted"/>
<dbReference type="GO" id="GO:0031177">
    <property type="term" value="F:phosphopantetheine binding"/>
    <property type="evidence" value="ECO:0007669"/>
    <property type="project" value="TreeGrafter"/>
</dbReference>
<dbReference type="InterPro" id="IPR001031">
    <property type="entry name" value="Thioesterase"/>
</dbReference>
<dbReference type="SUPFAM" id="SSF53474">
    <property type="entry name" value="alpha/beta-Hydrolases"/>
    <property type="match status" value="1"/>
</dbReference>
<dbReference type="InterPro" id="IPR036736">
    <property type="entry name" value="ACP-like_sf"/>
</dbReference>
<dbReference type="CDD" id="cd05930">
    <property type="entry name" value="A_NRPS"/>
    <property type="match status" value="1"/>
</dbReference>
<dbReference type="InterPro" id="IPR000873">
    <property type="entry name" value="AMP-dep_synth/lig_dom"/>
</dbReference>
<dbReference type="SUPFAM" id="SSF56801">
    <property type="entry name" value="Acetyl-CoA synthetase-like"/>
    <property type="match status" value="1"/>
</dbReference>
<dbReference type="GO" id="GO:0044550">
    <property type="term" value="P:secondary metabolite biosynthetic process"/>
    <property type="evidence" value="ECO:0007669"/>
    <property type="project" value="TreeGrafter"/>
</dbReference>
<dbReference type="Gene3D" id="2.30.38.10">
    <property type="entry name" value="Luciferase, Domain 3"/>
    <property type="match status" value="1"/>
</dbReference>
<dbReference type="GO" id="GO:0005737">
    <property type="term" value="C:cytoplasm"/>
    <property type="evidence" value="ECO:0007669"/>
    <property type="project" value="TreeGrafter"/>
</dbReference>
<dbReference type="Pfam" id="PF13193">
    <property type="entry name" value="AMP-binding_C"/>
    <property type="match status" value="1"/>
</dbReference>
<evidence type="ECO:0000256" key="1">
    <source>
        <dbReference type="SAM" id="MobiDB-lite"/>
    </source>
</evidence>
<dbReference type="InterPro" id="IPR020802">
    <property type="entry name" value="TesA-like"/>
</dbReference>
<dbReference type="Gene3D" id="1.10.1200.10">
    <property type="entry name" value="ACP-like"/>
    <property type="match status" value="1"/>
</dbReference>
<dbReference type="Pfam" id="PF00975">
    <property type="entry name" value="Thioesterase"/>
    <property type="match status" value="1"/>
</dbReference>
<evidence type="ECO:0000259" key="2">
    <source>
        <dbReference type="PROSITE" id="PS50075"/>
    </source>
</evidence>
<dbReference type="InterPro" id="IPR020845">
    <property type="entry name" value="AMP-binding_CS"/>
</dbReference>
<dbReference type="InterPro" id="IPR010071">
    <property type="entry name" value="AA_adenyl_dom"/>
</dbReference>
<feature type="domain" description="Carrier" evidence="2">
    <location>
        <begin position="460"/>
        <end position="535"/>
    </location>
</feature>
<evidence type="ECO:0000313" key="3">
    <source>
        <dbReference type="EMBL" id="SEG84485.1"/>
    </source>
</evidence>
<keyword evidence="4" id="KW-1185">Reference proteome</keyword>
<name>A0A1H6DIH4_9ACTN</name>
<evidence type="ECO:0000313" key="4">
    <source>
        <dbReference type="Proteomes" id="UP000236754"/>
    </source>
</evidence>